<dbReference type="AlphaFoldDB" id="A0A814H0T6"/>
<dbReference type="EMBL" id="CAJNOC010003935">
    <property type="protein sequence ID" value="CAF1003567.1"/>
    <property type="molecule type" value="Genomic_DNA"/>
</dbReference>
<accession>A0A814H0T6</accession>
<proteinExistence type="predicted"/>
<evidence type="ECO:0000313" key="1">
    <source>
        <dbReference type="EMBL" id="CAF1003567.1"/>
    </source>
</evidence>
<dbReference type="OrthoDB" id="10039611at2759"/>
<gene>
    <name evidence="1" type="ORF">OXX778_LOCUS16535</name>
</gene>
<organism evidence="1 2">
    <name type="scientific">Brachionus calyciflorus</name>
    <dbReference type="NCBI Taxonomy" id="104777"/>
    <lineage>
        <taxon>Eukaryota</taxon>
        <taxon>Metazoa</taxon>
        <taxon>Spiralia</taxon>
        <taxon>Gnathifera</taxon>
        <taxon>Rotifera</taxon>
        <taxon>Eurotatoria</taxon>
        <taxon>Monogononta</taxon>
        <taxon>Pseudotrocha</taxon>
        <taxon>Ploima</taxon>
        <taxon>Brachionidae</taxon>
        <taxon>Brachionus</taxon>
    </lineage>
</organism>
<dbReference type="Gene3D" id="3.30.420.10">
    <property type="entry name" value="Ribonuclease H-like superfamily/Ribonuclease H"/>
    <property type="match status" value="1"/>
</dbReference>
<protein>
    <recommendedName>
        <fullName evidence="3">Tc1-like transposase DDE domain-containing protein</fullName>
    </recommendedName>
</protein>
<sequence>MGICLNLEGSSKGLFNLFKELGIINADIKYKDTKLAELRSLAIKHPAFKKISKLALLVDEFNRKYQMDIRLHFLPKFHCESNPIEMYWANLKRHFRKINEPSNKEDVVLELIMNARESYKNSNINFNIFGKFWQV</sequence>
<evidence type="ECO:0000313" key="2">
    <source>
        <dbReference type="Proteomes" id="UP000663879"/>
    </source>
</evidence>
<keyword evidence="2" id="KW-1185">Reference proteome</keyword>
<name>A0A814H0T6_9BILA</name>
<dbReference type="GO" id="GO:0003676">
    <property type="term" value="F:nucleic acid binding"/>
    <property type="evidence" value="ECO:0007669"/>
    <property type="project" value="InterPro"/>
</dbReference>
<reference evidence="1" key="1">
    <citation type="submission" date="2021-02" db="EMBL/GenBank/DDBJ databases">
        <authorList>
            <person name="Nowell W R."/>
        </authorList>
    </citation>
    <scope>NUCLEOTIDE SEQUENCE</scope>
    <source>
        <strain evidence="1">Ploen Becks lab</strain>
    </source>
</reference>
<evidence type="ECO:0008006" key="3">
    <source>
        <dbReference type="Google" id="ProtNLM"/>
    </source>
</evidence>
<dbReference type="InterPro" id="IPR036397">
    <property type="entry name" value="RNaseH_sf"/>
</dbReference>
<dbReference type="Proteomes" id="UP000663879">
    <property type="component" value="Unassembled WGS sequence"/>
</dbReference>
<comment type="caution">
    <text evidence="1">The sequence shown here is derived from an EMBL/GenBank/DDBJ whole genome shotgun (WGS) entry which is preliminary data.</text>
</comment>